<proteinExistence type="inferred from homology"/>
<dbReference type="GO" id="GO:0004719">
    <property type="term" value="F:protein-L-isoaspartate (D-aspartate) O-methyltransferase activity"/>
    <property type="evidence" value="ECO:0007669"/>
    <property type="project" value="InterPro"/>
</dbReference>
<comment type="similarity">
    <text evidence="1">Belongs to the methyltransferase superfamily. L-isoaspartyl/D-aspartyl protein methyltransferase family.</text>
</comment>
<evidence type="ECO:0000256" key="1">
    <source>
        <dbReference type="ARBA" id="ARBA00005369"/>
    </source>
</evidence>
<dbReference type="RefSeq" id="WP_101753424.1">
    <property type="nucleotide sequence ID" value="NZ_CP025430.1"/>
</dbReference>
<dbReference type="InterPro" id="IPR029063">
    <property type="entry name" value="SAM-dependent_MTases_sf"/>
</dbReference>
<sequence length="218" mass="23639">MPDFAVHRTMMVDTQVRPNDVTKYPLIEAMLTVPREEFVPDARRSVAYSGENLPIGPDRVLLEPRTLAKMIDALDIVPSDLVLDLGCGFGYSAAVLAQMAEAVVAVEEDEEFVREAEGRILAAGIDNVVVLRNPLSAGYEKQGPYDAILVSGGSVEEVPAMLADQLKEGGRIVALFREGNLGVVRSGLKVNGRINWRYAFNAHAPLLSGFALTRGFAL</sequence>
<dbReference type="Pfam" id="PF01135">
    <property type="entry name" value="PCMT"/>
    <property type="match status" value="1"/>
</dbReference>
<dbReference type="PANTHER" id="PTHR11579:SF18">
    <property type="entry name" value="PROTEIN-L-ISOASPARTATE O-METHYLTRANSFERASE"/>
    <property type="match status" value="1"/>
</dbReference>
<keyword evidence="4" id="KW-0808">Transferase</keyword>
<dbReference type="InterPro" id="IPR000682">
    <property type="entry name" value="PCMT"/>
</dbReference>
<name>A0A2H5F1H7_9RHOB</name>
<dbReference type="KEGG" id="pzh:CX676_15525"/>
<dbReference type="Gene3D" id="3.40.50.150">
    <property type="entry name" value="Vaccinia Virus protein VP39"/>
    <property type="match status" value="1"/>
</dbReference>
<evidence type="ECO:0000313" key="4">
    <source>
        <dbReference type="EMBL" id="AUH65401.1"/>
    </source>
</evidence>
<accession>A0A2H5F1H7</accession>
<dbReference type="Proteomes" id="UP000234530">
    <property type="component" value="Chromosome"/>
</dbReference>
<dbReference type="EMBL" id="CP025430">
    <property type="protein sequence ID" value="AUH65401.1"/>
    <property type="molecule type" value="Genomic_DNA"/>
</dbReference>
<evidence type="ECO:0000256" key="3">
    <source>
        <dbReference type="ARBA" id="ARBA00030757"/>
    </source>
</evidence>
<keyword evidence="5" id="KW-1185">Reference proteome</keyword>
<dbReference type="CDD" id="cd02440">
    <property type="entry name" value="AdoMet_MTases"/>
    <property type="match status" value="1"/>
</dbReference>
<dbReference type="AlphaFoldDB" id="A0A2H5F1H7"/>
<dbReference type="GO" id="GO:0032259">
    <property type="term" value="P:methylation"/>
    <property type="evidence" value="ECO:0007669"/>
    <property type="project" value="UniProtKB-KW"/>
</dbReference>
<dbReference type="SUPFAM" id="SSF53335">
    <property type="entry name" value="S-adenosyl-L-methionine-dependent methyltransferases"/>
    <property type="match status" value="1"/>
</dbReference>
<organism evidence="4 5">
    <name type="scientific">Paracoccus zhejiangensis</name>
    <dbReference type="NCBI Taxonomy" id="1077935"/>
    <lineage>
        <taxon>Bacteria</taxon>
        <taxon>Pseudomonadati</taxon>
        <taxon>Pseudomonadota</taxon>
        <taxon>Alphaproteobacteria</taxon>
        <taxon>Rhodobacterales</taxon>
        <taxon>Paracoccaceae</taxon>
        <taxon>Paracoccus</taxon>
    </lineage>
</organism>
<evidence type="ECO:0000256" key="2">
    <source>
        <dbReference type="ARBA" id="ARBA00013346"/>
    </source>
</evidence>
<dbReference type="PANTHER" id="PTHR11579">
    <property type="entry name" value="PROTEIN-L-ISOASPARTATE O-METHYLTRANSFERASE"/>
    <property type="match status" value="1"/>
</dbReference>
<gene>
    <name evidence="4" type="ORF">CX676_15525</name>
</gene>
<keyword evidence="4" id="KW-0489">Methyltransferase</keyword>
<evidence type="ECO:0000313" key="5">
    <source>
        <dbReference type="Proteomes" id="UP000234530"/>
    </source>
</evidence>
<dbReference type="OrthoDB" id="9798496at2"/>
<reference evidence="4 5" key="1">
    <citation type="journal article" date="2013" name="Antonie Van Leeuwenhoek">
        <title>Paracoccus zhejiangensis sp. nov., isolated from activated sludge in wastewater-treatment system.</title>
        <authorList>
            <person name="Wu Z.G."/>
            <person name="Zhang D.F."/>
            <person name="Liu Y.L."/>
            <person name="Wang F."/>
            <person name="Jiang X."/>
            <person name="Li C."/>
            <person name="Li S.P."/>
            <person name="Hong Q."/>
            <person name="Li W.J."/>
        </authorList>
    </citation>
    <scope>NUCLEOTIDE SEQUENCE [LARGE SCALE GENOMIC DNA]</scope>
    <source>
        <strain evidence="4 5">J6</strain>
    </source>
</reference>
<dbReference type="GO" id="GO:0005737">
    <property type="term" value="C:cytoplasm"/>
    <property type="evidence" value="ECO:0007669"/>
    <property type="project" value="TreeGrafter"/>
</dbReference>
<protein>
    <recommendedName>
        <fullName evidence="2">Protein-L-isoaspartate O-methyltransferase</fullName>
    </recommendedName>
    <alternativeName>
        <fullName evidence="3">Protein L-isoaspartyl methyltransferase</fullName>
    </alternativeName>
</protein>